<evidence type="ECO:0000256" key="5">
    <source>
        <dbReference type="ARBA" id="ARBA00022822"/>
    </source>
</evidence>
<comment type="similarity">
    <text evidence="8">In the C-terminal section; belongs to the anthranilate phosphoribosyltransferase family.</text>
</comment>
<gene>
    <name evidence="9 12" type="primary">trpD</name>
    <name evidence="12" type="ORF">AXFE_19540</name>
</gene>
<evidence type="ECO:0000256" key="7">
    <source>
        <dbReference type="ARBA" id="ARBA00052328"/>
    </source>
</evidence>
<evidence type="ECO:0000313" key="12">
    <source>
        <dbReference type="EMBL" id="KJF17241.1"/>
    </source>
</evidence>
<keyword evidence="6 9" id="KW-0057">Aromatic amino acid biosynthesis</keyword>
<keyword evidence="9" id="KW-0460">Magnesium</keyword>
<feature type="binding site" evidence="9">
    <location>
        <position position="110"/>
    </location>
    <ligand>
        <name>5-phospho-alpha-D-ribose 1-diphosphate</name>
        <dbReference type="ChEBI" id="CHEBI:58017"/>
    </ligand>
</feature>
<evidence type="ECO:0000259" key="10">
    <source>
        <dbReference type="Pfam" id="PF00591"/>
    </source>
</evidence>
<evidence type="ECO:0000256" key="6">
    <source>
        <dbReference type="ARBA" id="ARBA00023141"/>
    </source>
</evidence>
<feature type="binding site" evidence="9">
    <location>
        <position position="216"/>
    </location>
    <ligand>
        <name>Mg(2+)</name>
        <dbReference type="ChEBI" id="CHEBI:18420"/>
        <label>2</label>
    </ligand>
</feature>
<evidence type="ECO:0000313" key="13">
    <source>
        <dbReference type="Proteomes" id="UP000032360"/>
    </source>
</evidence>
<keyword evidence="3 9" id="KW-0328">Glycosyltransferase</keyword>
<evidence type="ECO:0000256" key="4">
    <source>
        <dbReference type="ARBA" id="ARBA00022679"/>
    </source>
</evidence>
<dbReference type="UniPathway" id="UPA00035">
    <property type="reaction ID" value="UER00041"/>
</dbReference>
<keyword evidence="13" id="KW-1185">Reference proteome</keyword>
<name>A0A0D8HJH4_9ACTN</name>
<feature type="binding site" evidence="9">
    <location>
        <begin position="98"/>
        <end position="106"/>
    </location>
    <ligand>
        <name>5-phospho-alpha-D-ribose 1-diphosphate</name>
        <dbReference type="ChEBI" id="CHEBI:58017"/>
    </ligand>
</feature>
<evidence type="ECO:0000259" key="11">
    <source>
        <dbReference type="Pfam" id="PF02885"/>
    </source>
</evidence>
<dbReference type="FunFam" id="3.40.1030.10:FF:000002">
    <property type="entry name" value="Anthranilate phosphoribosyltransferase"/>
    <property type="match status" value="1"/>
</dbReference>
<accession>A0A0D8HJH4</accession>
<dbReference type="PANTHER" id="PTHR43285">
    <property type="entry name" value="ANTHRANILATE PHOSPHORIBOSYLTRANSFERASE"/>
    <property type="match status" value="1"/>
</dbReference>
<feature type="binding site" evidence="9">
    <location>
        <position position="101"/>
    </location>
    <ligand>
        <name>anthranilate</name>
        <dbReference type="ChEBI" id="CHEBI:16567"/>
        <label>1</label>
    </ligand>
</feature>
<sequence>MAGQSLTYEESYSAMISLLDGELSPIIASAFLVAIRAKGETVQEMTAMANAMVDEAVMLDYPHDLIDTCGTGGDQKHTVNISTMAAIVVASSGIKVAKHGNRAASSLSGSADVLEALGVRIDLGPTQVRRCLDETNIGFCLAPRYHPAMANVVPVRRGLGVPTSFNFLGPLVNPAKAKRQVVGVFNGSMLKTMAEVLSKLGSEHALVAHSYDGYDELSTTSPNYVVELTRDGDSSAIFDEYVLDAMDFGLRRCDPKELLGGDASYNASILLECLDGKQGAVRDIVVLNSGAGIYVGGGARSIADGIEMAREFIDSGRAKRTLEGFIATSNMS</sequence>
<dbReference type="SUPFAM" id="SSF52418">
    <property type="entry name" value="Nucleoside phosphorylase/phosphoribosyltransferase catalytic domain"/>
    <property type="match status" value="1"/>
</dbReference>
<evidence type="ECO:0000256" key="9">
    <source>
        <dbReference type="HAMAP-Rule" id="MF_00211"/>
    </source>
</evidence>
<comment type="cofactor">
    <cofactor evidence="9">
        <name>Mg(2+)</name>
        <dbReference type="ChEBI" id="CHEBI:18420"/>
    </cofactor>
    <text evidence="9">Binds 2 magnesium ions per monomer.</text>
</comment>
<dbReference type="Pfam" id="PF02885">
    <property type="entry name" value="Glycos_trans_3N"/>
    <property type="match status" value="1"/>
</dbReference>
<comment type="caution">
    <text evidence="12">The sequence shown here is derived from an EMBL/GenBank/DDBJ whole genome shotgun (WGS) entry which is preliminary data.</text>
</comment>
<comment type="caution">
    <text evidence="9">Lacks conserved residue(s) required for the propagation of feature annotation.</text>
</comment>
<feature type="binding site" evidence="9">
    <location>
        <position position="70"/>
    </location>
    <ligand>
        <name>anthranilate</name>
        <dbReference type="ChEBI" id="CHEBI:16567"/>
        <label>1</label>
    </ligand>
</feature>
<dbReference type="GO" id="GO:0004048">
    <property type="term" value="F:anthranilate phosphoribosyltransferase activity"/>
    <property type="evidence" value="ECO:0007669"/>
    <property type="project" value="UniProtKB-UniRule"/>
</dbReference>
<dbReference type="EC" id="2.4.2.18" evidence="9"/>
<feature type="binding site" evidence="9">
    <location>
        <begin position="73"/>
        <end position="74"/>
    </location>
    <ligand>
        <name>5-phospho-alpha-D-ribose 1-diphosphate</name>
        <dbReference type="ChEBI" id="CHEBI:58017"/>
    </ligand>
</feature>
<feature type="binding site" evidence="9">
    <location>
        <position position="82"/>
    </location>
    <ligand>
        <name>Mg(2+)</name>
        <dbReference type="ChEBI" id="CHEBI:18420"/>
        <label>1</label>
    </ligand>
</feature>
<feature type="binding site" evidence="9">
    <location>
        <position position="78"/>
    </location>
    <ligand>
        <name>5-phospho-alpha-D-ribose 1-diphosphate</name>
        <dbReference type="ChEBI" id="CHEBI:58017"/>
    </ligand>
</feature>
<dbReference type="InterPro" id="IPR017459">
    <property type="entry name" value="Glycosyl_Trfase_fam3_N_dom"/>
</dbReference>
<keyword evidence="9" id="KW-0479">Metal-binding</keyword>
<keyword evidence="5 9" id="KW-0822">Tryptophan biosynthesis</keyword>
<feature type="binding site" evidence="9">
    <location>
        <position position="156"/>
    </location>
    <ligand>
        <name>anthranilate</name>
        <dbReference type="ChEBI" id="CHEBI:16567"/>
        <label>2</label>
    </ligand>
</feature>
<dbReference type="Gene3D" id="3.40.1030.10">
    <property type="entry name" value="Nucleoside phosphorylase/phosphoribosyltransferase catalytic domain"/>
    <property type="match status" value="1"/>
</dbReference>
<dbReference type="STRING" id="1280514.AXFE_19540"/>
<comment type="similarity">
    <text evidence="9">Belongs to the anthranilate phosphoribosyltransferase family.</text>
</comment>
<dbReference type="InterPro" id="IPR005940">
    <property type="entry name" value="Anthranilate_Pribosyl_Tfrase"/>
</dbReference>
<dbReference type="Pfam" id="PF00591">
    <property type="entry name" value="Glycos_transf_3"/>
    <property type="match status" value="1"/>
</dbReference>
<dbReference type="NCBIfam" id="TIGR01245">
    <property type="entry name" value="trpD"/>
    <property type="match status" value="1"/>
</dbReference>
<evidence type="ECO:0000256" key="1">
    <source>
        <dbReference type="ARBA" id="ARBA00004907"/>
    </source>
</evidence>
<dbReference type="EMBL" id="JXYS01000061">
    <property type="protein sequence ID" value="KJF17241.1"/>
    <property type="molecule type" value="Genomic_DNA"/>
</dbReference>
<organism evidence="12 13">
    <name type="scientific">Acidithrix ferrooxidans</name>
    <dbReference type="NCBI Taxonomy" id="1280514"/>
    <lineage>
        <taxon>Bacteria</taxon>
        <taxon>Bacillati</taxon>
        <taxon>Actinomycetota</taxon>
        <taxon>Acidimicrobiia</taxon>
        <taxon>Acidimicrobiales</taxon>
        <taxon>Acidimicrobiaceae</taxon>
        <taxon>Acidithrix</taxon>
    </lineage>
</organism>
<dbReference type="InterPro" id="IPR000312">
    <property type="entry name" value="Glycosyl_Trfase_fam3"/>
</dbReference>
<keyword evidence="4 9" id="KW-0808">Transferase</keyword>
<dbReference type="AlphaFoldDB" id="A0A0D8HJH4"/>
<feature type="binding site" evidence="9">
    <location>
        <position position="70"/>
    </location>
    <ligand>
        <name>5-phospho-alpha-D-ribose 1-diphosphate</name>
        <dbReference type="ChEBI" id="CHEBI:58017"/>
    </ligand>
</feature>
<reference evidence="12 13" key="1">
    <citation type="submission" date="2015-01" db="EMBL/GenBank/DDBJ databases">
        <title>Draft genome of the acidophilic iron oxidizer Acidithrix ferrooxidans strain Py-F3.</title>
        <authorList>
            <person name="Poehlein A."/>
            <person name="Eisen S."/>
            <person name="Schloemann M."/>
            <person name="Johnson B.D."/>
            <person name="Daniel R."/>
            <person name="Muehling M."/>
        </authorList>
    </citation>
    <scope>NUCLEOTIDE SEQUENCE [LARGE SCALE GENOMIC DNA]</scope>
    <source>
        <strain evidence="12 13">Py-F3</strain>
    </source>
</reference>
<evidence type="ECO:0000256" key="3">
    <source>
        <dbReference type="ARBA" id="ARBA00022676"/>
    </source>
</evidence>
<feature type="domain" description="Glycosyl transferase family 3" evidence="10">
    <location>
        <begin position="64"/>
        <end position="318"/>
    </location>
</feature>
<evidence type="ECO:0000256" key="8">
    <source>
        <dbReference type="ARBA" id="ARBA00061188"/>
    </source>
</evidence>
<feature type="binding site" evidence="9">
    <location>
        <position position="216"/>
    </location>
    <ligand>
        <name>Mg(2+)</name>
        <dbReference type="ChEBI" id="CHEBI:18420"/>
        <label>1</label>
    </ligand>
</feature>
<keyword evidence="2 9" id="KW-0028">Amino-acid biosynthesis</keyword>
<dbReference type="GO" id="GO:0000162">
    <property type="term" value="P:L-tryptophan biosynthetic process"/>
    <property type="evidence" value="ECO:0007669"/>
    <property type="project" value="UniProtKB-UniRule"/>
</dbReference>
<comment type="subunit">
    <text evidence="9">Homodimer.</text>
</comment>
<evidence type="ECO:0000256" key="2">
    <source>
        <dbReference type="ARBA" id="ARBA00022605"/>
    </source>
</evidence>
<dbReference type="GO" id="GO:0005829">
    <property type="term" value="C:cytosol"/>
    <property type="evidence" value="ECO:0007669"/>
    <property type="project" value="TreeGrafter"/>
</dbReference>
<protein>
    <recommendedName>
        <fullName evidence="9">Anthranilate phosphoribosyltransferase</fullName>
        <ecNumber evidence="9">2.4.2.18</ecNumber>
    </recommendedName>
</protein>
<dbReference type="GO" id="GO:0000287">
    <property type="term" value="F:magnesium ion binding"/>
    <property type="evidence" value="ECO:0007669"/>
    <property type="project" value="UniProtKB-UniRule"/>
</dbReference>
<comment type="function">
    <text evidence="9">Catalyzes the transfer of the phosphoribosyl group of 5-phosphorylribose-1-pyrophosphate (PRPP) to anthranilate to yield N-(5'-phosphoribosyl)-anthranilate (PRA).</text>
</comment>
<dbReference type="PANTHER" id="PTHR43285:SF2">
    <property type="entry name" value="ANTHRANILATE PHOSPHORIBOSYLTRANSFERASE"/>
    <property type="match status" value="1"/>
</dbReference>
<comment type="catalytic activity">
    <reaction evidence="7 9">
        <text>N-(5-phospho-beta-D-ribosyl)anthranilate + diphosphate = 5-phospho-alpha-D-ribose 1-diphosphate + anthranilate</text>
        <dbReference type="Rhea" id="RHEA:11768"/>
        <dbReference type="ChEBI" id="CHEBI:16567"/>
        <dbReference type="ChEBI" id="CHEBI:18277"/>
        <dbReference type="ChEBI" id="CHEBI:33019"/>
        <dbReference type="ChEBI" id="CHEBI:58017"/>
        <dbReference type="EC" id="2.4.2.18"/>
    </reaction>
</comment>
<comment type="pathway">
    <text evidence="1 9">Amino-acid biosynthesis; L-tryptophan biosynthesis; L-tryptophan from chorismate: step 2/5.</text>
</comment>
<dbReference type="InterPro" id="IPR036320">
    <property type="entry name" value="Glycosyl_Trfase_fam3_N_dom_sf"/>
</dbReference>
<feature type="domain" description="Glycosyl transferase family 3 N-terminal" evidence="11">
    <location>
        <begin position="2"/>
        <end position="55"/>
    </location>
</feature>
<dbReference type="Proteomes" id="UP000032360">
    <property type="component" value="Unassembled WGS sequence"/>
</dbReference>
<dbReference type="Gene3D" id="1.20.970.10">
    <property type="entry name" value="Transferase, Pyrimidine Nucleoside Phosphorylase, Chain C"/>
    <property type="match status" value="1"/>
</dbReference>
<dbReference type="InterPro" id="IPR035902">
    <property type="entry name" value="Nuc_phospho_transferase"/>
</dbReference>
<dbReference type="HAMAP" id="MF_00211">
    <property type="entry name" value="TrpD"/>
    <property type="match status" value="1"/>
</dbReference>
<proteinExistence type="inferred from homology"/>
<feature type="binding site" evidence="9">
    <location>
        <position position="215"/>
    </location>
    <ligand>
        <name>Mg(2+)</name>
        <dbReference type="ChEBI" id="CHEBI:18420"/>
        <label>2</label>
    </ligand>
</feature>
<feature type="binding site" evidence="9">
    <location>
        <begin position="80"/>
        <end position="83"/>
    </location>
    <ligand>
        <name>5-phospho-alpha-D-ribose 1-diphosphate</name>
        <dbReference type="ChEBI" id="CHEBI:58017"/>
    </ligand>
</feature>
<dbReference type="SUPFAM" id="SSF47648">
    <property type="entry name" value="Nucleoside phosphorylase/phosphoribosyltransferase N-terminal domain"/>
    <property type="match status" value="1"/>
</dbReference>
<dbReference type="PATRIC" id="fig|1280514.3.peg.2573"/>